<gene>
    <name evidence="1" type="ORF">C8E01_106170</name>
</gene>
<reference evidence="1 2" key="1">
    <citation type="submission" date="2018-04" db="EMBL/GenBank/DDBJ databases">
        <title>Genomic Encyclopedia of Type Strains, Phase IV (KMG-IV): sequencing the most valuable type-strain genomes for metagenomic binning, comparative biology and taxonomic classification.</title>
        <authorList>
            <person name="Goeker M."/>
        </authorList>
    </citation>
    <scope>NUCLEOTIDE SEQUENCE [LARGE SCALE GENOMIC DNA]</scope>
    <source>
        <strain evidence="1 2">DSM 100231</strain>
    </source>
</reference>
<proteinExistence type="predicted"/>
<evidence type="ECO:0008006" key="3">
    <source>
        <dbReference type="Google" id="ProtNLM"/>
    </source>
</evidence>
<organism evidence="1 2">
    <name type="scientific">Pontibacter virosus</name>
    <dbReference type="NCBI Taxonomy" id="1765052"/>
    <lineage>
        <taxon>Bacteria</taxon>
        <taxon>Pseudomonadati</taxon>
        <taxon>Bacteroidota</taxon>
        <taxon>Cytophagia</taxon>
        <taxon>Cytophagales</taxon>
        <taxon>Hymenobacteraceae</taxon>
        <taxon>Pontibacter</taxon>
    </lineage>
</organism>
<name>A0A2U1AWP6_9BACT</name>
<sequence>MIILGLTISTTQAQRLKETDDELDKKVLAISLSGPQMAILEMKRELNLSEEQLMQIELLHEERYQLMSEAESKQDDPLQLQRAYREIQVKHDKVMAGILDEKQLKHFLELEGRQHINLLTGKEEE</sequence>
<evidence type="ECO:0000313" key="2">
    <source>
        <dbReference type="Proteomes" id="UP000245466"/>
    </source>
</evidence>
<dbReference type="AlphaFoldDB" id="A0A2U1AWP6"/>
<protein>
    <recommendedName>
        <fullName evidence="3">Heavy-metal resistance protein</fullName>
    </recommendedName>
</protein>
<accession>A0A2U1AWP6</accession>
<dbReference type="Proteomes" id="UP000245466">
    <property type="component" value="Unassembled WGS sequence"/>
</dbReference>
<keyword evidence="2" id="KW-1185">Reference proteome</keyword>
<comment type="caution">
    <text evidence="1">The sequence shown here is derived from an EMBL/GenBank/DDBJ whole genome shotgun (WGS) entry which is preliminary data.</text>
</comment>
<evidence type="ECO:0000313" key="1">
    <source>
        <dbReference type="EMBL" id="PVY40828.1"/>
    </source>
</evidence>
<dbReference type="EMBL" id="QEKI01000006">
    <property type="protein sequence ID" value="PVY40828.1"/>
    <property type="molecule type" value="Genomic_DNA"/>
</dbReference>